<dbReference type="SUPFAM" id="SSF57850">
    <property type="entry name" value="RING/U-box"/>
    <property type="match status" value="1"/>
</dbReference>
<evidence type="ECO:0000256" key="14">
    <source>
        <dbReference type="SAM" id="Phobius"/>
    </source>
</evidence>
<feature type="repeat" description="WD" evidence="12">
    <location>
        <begin position="1031"/>
        <end position="1066"/>
    </location>
</feature>
<feature type="region of interest" description="Disordered" evidence="13">
    <location>
        <begin position="193"/>
        <end position="218"/>
    </location>
</feature>
<comment type="similarity">
    <text evidence="11">Belongs to the major facilitator superfamily. Phosphate:H(+) symporter (TC 2.A.1.9) family.</text>
</comment>
<dbReference type="SMART" id="SM00504">
    <property type="entry name" value="Ubox"/>
    <property type="match status" value="1"/>
</dbReference>
<feature type="compositionally biased region" description="Basic and acidic residues" evidence="13">
    <location>
        <begin position="193"/>
        <end position="203"/>
    </location>
</feature>
<dbReference type="InterPro" id="IPR019775">
    <property type="entry name" value="WD40_repeat_CS"/>
</dbReference>
<accession>A0A175YK85</accession>
<dbReference type="GO" id="GO:0022857">
    <property type="term" value="F:transmembrane transporter activity"/>
    <property type="evidence" value="ECO:0007669"/>
    <property type="project" value="InterPro"/>
</dbReference>
<dbReference type="Pfam" id="PF04564">
    <property type="entry name" value="U-box"/>
    <property type="match status" value="1"/>
</dbReference>
<dbReference type="EMBL" id="LNRQ01000008">
    <property type="protein sequence ID" value="KZM83883.1"/>
    <property type="molecule type" value="Genomic_DNA"/>
</dbReference>
<keyword evidence="6" id="KW-0808">Transferase</keyword>
<dbReference type="CDD" id="cd16664">
    <property type="entry name" value="RING-Ubox_PUB"/>
    <property type="match status" value="1"/>
</dbReference>
<dbReference type="Pfam" id="PF00854">
    <property type="entry name" value="PTR2"/>
    <property type="match status" value="1"/>
</dbReference>
<feature type="transmembrane region" description="Helical" evidence="14">
    <location>
        <begin position="1326"/>
        <end position="1344"/>
    </location>
</feature>
<feature type="transmembrane region" description="Helical" evidence="14">
    <location>
        <begin position="1356"/>
        <end position="1379"/>
    </location>
</feature>
<proteinExistence type="inferred from homology"/>
<dbReference type="InterPro" id="IPR056512">
    <property type="entry name" value="LIN_N"/>
</dbReference>
<keyword evidence="9 14" id="KW-1133">Transmembrane helix</keyword>
<dbReference type="PROSITE" id="PS50294">
    <property type="entry name" value="WD_REPEATS_REGION"/>
    <property type="match status" value="1"/>
</dbReference>
<dbReference type="GO" id="GO:0016020">
    <property type="term" value="C:membrane"/>
    <property type="evidence" value="ECO:0007669"/>
    <property type="project" value="UniProtKB-SubCell"/>
</dbReference>
<dbReference type="SUPFAM" id="SSF103473">
    <property type="entry name" value="MFS general substrate transporter"/>
    <property type="match status" value="1"/>
</dbReference>
<dbReference type="InterPro" id="IPR045210">
    <property type="entry name" value="RING-Ubox_PUB"/>
</dbReference>
<dbReference type="InterPro" id="IPR013083">
    <property type="entry name" value="Znf_RING/FYVE/PHD"/>
</dbReference>
<dbReference type="Gene3D" id="1.25.10.10">
    <property type="entry name" value="Leucine-rich Repeat Variant"/>
    <property type="match status" value="1"/>
</dbReference>
<feature type="transmembrane region" description="Helical" evidence="14">
    <location>
        <begin position="1745"/>
        <end position="1767"/>
    </location>
</feature>
<dbReference type="GO" id="GO:0006857">
    <property type="term" value="P:oligopeptide transport"/>
    <property type="evidence" value="ECO:0007669"/>
    <property type="project" value="InterPro"/>
</dbReference>
<comment type="catalytic activity">
    <reaction evidence="1">
        <text>S-ubiquitinyl-[E2 ubiquitin-conjugating enzyme]-L-cysteine + [acceptor protein]-L-lysine = [E2 ubiquitin-conjugating enzyme]-L-cysteine + N(6)-ubiquitinyl-[acceptor protein]-L-lysine.</text>
        <dbReference type="EC" id="2.3.2.27"/>
    </reaction>
</comment>
<dbReference type="InterPro" id="IPR056514">
    <property type="entry name" value="ARM_LIN_2nd"/>
</dbReference>
<feature type="transmembrane region" description="Helical" evidence="14">
    <location>
        <begin position="1706"/>
        <end position="1724"/>
    </location>
</feature>
<dbReference type="UniPathway" id="UPA00143"/>
<dbReference type="SMART" id="SM00320">
    <property type="entry name" value="WD40"/>
    <property type="match status" value="5"/>
</dbReference>
<dbReference type="GO" id="GO:0016567">
    <property type="term" value="P:protein ubiquitination"/>
    <property type="evidence" value="ECO:0007669"/>
    <property type="project" value="UniProtKB-UniPathway"/>
</dbReference>
<feature type="transmembrane region" description="Helical" evidence="14">
    <location>
        <begin position="1794"/>
        <end position="1817"/>
    </location>
</feature>
<dbReference type="PROSITE" id="PS00678">
    <property type="entry name" value="WD_REPEATS_1"/>
    <property type="match status" value="1"/>
</dbReference>
<dbReference type="Pfam" id="PF23628">
    <property type="entry name" value="ARM_LIN_C"/>
    <property type="match status" value="1"/>
</dbReference>
<evidence type="ECO:0000256" key="6">
    <source>
        <dbReference type="ARBA" id="ARBA00022679"/>
    </source>
</evidence>
<organism evidence="16">
    <name type="scientific">Daucus carota subsp. sativus</name>
    <name type="common">Carrot</name>
    <dbReference type="NCBI Taxonomy" id="79200"/>
    <lineage>
        <taxon>Eukaryota</taxon>
        <taxon>Viridiplantae</taxon>
        <taxon>Streptophyta</taxon>
        <taxon>Embryophyta</taxon>
        <taxon>Tracheophyta</taxon>
        <taxon>Spermatophyta</taxon>
        <taxon>Magnoliopsida</taxon>
        <taxon>eudicotyledons</taxon>
        <taxon>Gunneridae</taxon>
        <taxon>Pentapetalae</taxon>
        <taxon>asterids</taxon>
        <taxon>campanulids</taxon>
        <taxon>Apiales</taxon>
        <taxon>Apiaceae</taxon>
        <taxon>Apioideae</taxon>
        <taxon>Scandiceae</taxon>
        <taxon>Daucinae</taxon>
        <taxon>Daucus</taxon>
        <taxon>Daucus sect. Daucus</taxon>
    </lineage>
</organism>
<dbReference type="SUPFAM" id="SSF50978">
    <property type="entry name" value="WD40 repeat-like"/>
    <property type="match status" value="1"/>
</dbReference>
<dbReference type="Gene3D" id="1.20.1250.20">
    <property type="entry name" value="MFS general substrate transporter like domains"/>
    <property type="match status" value="1"/>
</dbReference>
<dbReference type="InterPro" id="IPR018456">
    <property type="entry name" value="PTR2_symporter_CS"/>
</dbReference>
<comment type="caution">
    <text evidence="16">The sequence shown here is derived from an EMBL/GenBank/DDBJ whole genome shotgun (WGS) entry which is preliminary data.</text>
</comment>
<dbReference type="InterPro" id="IPR036259">
    <property type="entry name" value="MFS_trans_sf"/>
</dbReference>
<evidence type="ECO:0000256" key="2">
    <source>
        <dbReference type="ARBA" id="ARBA00004141"/>
    </source>
</evidence>
<evidence type="ECO:0000256" key="1">
    <source>
        <dbReference type="ARBA" id="ARBA00000900"/>
    </source>
</evidence>
<keyword evidence="8" id="KW-0677">Repeat</keyword>
<gene>
    <name evidence="16" type="ORF">DCAR_028695</name>
</gene>
<evidence type="ECO:0000256" key="7">
    <source>
        <dbReference type="ARBA" id="ARBA00022692"/>
    </source>
</evidence>
<name>A0A175YK85_DAUCS</name>
<protein>
    <recommendedName>
        <fullName evidence="4">RING-type E3 ubiquitin transferase</fullName>
        <ecNumber evidence="4">2.3.2.27</ecNumber>
    </recommendedName>
</protein>
<dbReference type="PANTHER" id="PTHR47446:SF2">
    <property type="entry name" value="RING-TYPE E3 UBIQUITIN TRANSFERASE"/>
    <property type="match status" value="1"/>
</dbReference>
<evidence type="ECO:0000256" key="8">
    <source>
        <dbReference type="ARBA" id="ARBA00022737"/>
    </source>
</evidence>
<dbReference type="CDD" id="cd17416">
    <property type="entry name" value="MFS_NPF1_2"/>
    <property type="match status" value="1"/>
</dbReference>
<feature type="transmembrane region" description="Helical" evidence="14">
    <location>
        <begin position="1627"/>
        <end position="1648"/>
    </location>
</feature>
<evidence type="ECO:0000256" key="13">
    <source>
        <dbReference type="SAM" id="MobiDB-lite"/>
    </source>
</evidence>
<feature type="transmembrane region" description="Helical" evidence="14">
    <location>
        <begin position="1446"/>
        <end position="1465"/>
    </location>
</feature>
<evidence type="ECO:0000256" key="5">
    <source>
        <dbReference type="ARBA" id="ARBA00022574"/>
    </source>
</evidence>
<keyword evidence="10 14" id="KW-0472">Membrane</keyword>
<dbReference type="EC" id="2.3.2.27" evidence="4"/>
<keyword evidence="7 14" id="KW-0812">Transmembrane</keyword>
<dbReference type="InterPro" id="IPR016024">
    <property type="entry name" value="ARM-type_fold"/>
</dbReference>
<feature type="transmembrane region" description="Helical" evidence="14">
    <location>
        <begin position="1588"/>
        <end position="1607"/>
    </location>
</feature>
<dbReference type="SUPFAM" id="SSF48371">
    <property type="entry name" value="ARM repeat"/>
    <property type="match status" value="1"/>
</dbReference>
<dbReference type="Pfam" id="PF23568">
    <property type="entry name" value="ARM_LIN"/>
    <property type="match status" value="1"/>
</dbReference>
<feature type="transmembrane region" description="Helical" evidence="14">
    <location>
        <begin position="1471"/>
        <end position="1497"/>
    </location>
</feature>
<comment type="subcellular location">
    <subcellularLocation>
        <location evidence="2">Membrane</location>
        <topology evidence="2">Multi-pass membrane protein</topology>
    </subcellularLocation>
</comment>
<dbReference type="InterPro" id="IPR001680">
    <property type="entry name" value="WD40_rpt"/>
</dbReference>
<dbReference type="InterPro" id="IPR015943">
    <property type="entry name" value="WD40/YVTN_repeat-like_dom_sf"/>
</dbReference>
<evidence type="ECO:0000256" key="3">
    <source>
        <dbReference type="ARBA" id="ARBA00004906"/>
    </source>
</evidence>
<dbReference type="InterPro" id="IPR036322">
    <property type="entry name" value="WD40_repeat_dom_sf"/>
</dbReference>
<evidence type="ECO:0000256" key="9">
    <source>
        <dbReference type="ARBA" id="ARBA00022989"/>
    </source>
</evidence>
<dbReference type="InterPro" id="IPR055566">
    <property type="entry name" value="ARM_LIN"/>
</dbReference>
<feature type="domain" description="U-box" evidence="15">
    <location>
        <begin position="333"/>
        <end position="408"/>
    </location>
</feature>
<reference evidence="16" key="1">
    <citation type="journal article" date="2016" name="Nat. Genet.">
        <title>A high-quality carrot genome assembly provides new insights into carotenoid accumulation and asterid genome evolution.</title>
        <authorList>
            <person name="Iorizzo M."/>
            <person name="Ellison S."/>
            <person name="Senalik D."/>
            <person name="Zeng P."/>
            <person name="Satapoomin P."/>
            <person name="Huang J."/>
            <person name="Bowman M."/>
            <person name="Iovene M."/>
            <person name="Sanseverino W."/>
            <person name="Cavagnaro P."/>
            <person name="Yildiz M."/>
            <person name="Macko-Podgorni A."/>
            <person name="Moranska E."/>
            <person name="Grzebelus E."/>
            <person name="Grzebelus D."/>
            <person name="Ashrafi H."/>
            <person name="Zheng Z."/>
            <person name="Cheng S."/>
            <person name="Spooner D."/>
            <person name="Van Deynze A."/>
            <person name="Simon P."/>
        </authorList>
    </citation>
    <scope>NUCLEOTIDE SEQUENCE [LARGE SCALE GENOMIC DNA]</scope>
    <source>
        <tissue evidence="16">Leaf</tissue>
    </source>
</reference>
<evidence type="ECO:0000259" key="15">
    <source>
        <dbReference type="PROSITE" id="PS51698"/>
    </source>
</evidence>
<dbReference type="PANTHER" id="PTHR47446">
    <property type="entry name" value="RING-TYPE E3 UBIQUITIN TRANSFERASE"/>
    <property type="match status" value="1"/>
</dbReference>
<dbReference type="Gramene" id="KZM83883">
    <property type="protein sequence ID" value="KZM83883"/>
    <property type="gene ID" value="DCAR_028695"/>
</dbReference>
<evidence type="ECO:0000256" key="10">
    <source>
        <dbReference type="ARBA" id="ARBA00023136"/>
    </source>
</evidence>
<feature type="transmembrane region" description="Helical" evidence="14">
    <location>
        <begin position="1399"/>
        <end position="1425"/>
    </location>
</feature>
<dbReference type="Gene3D" id="3.30.40.10">
    <property type="entry name" value="Zinc/RING finger domain, C3HC4 (zinc finger)"/>
    <property type="match status" value="1"/>
</dbReference>
<dbReference type="InterPro" id="IPR003613">
    <property type="entry name" value="Ubox_domain"/>
</dbReference>
<evidence type="ECO:0000313" key="16">
    <source>
        <dbReference type="EMBL" id="KZM83883.1"/>
    </source>
</evidence>
<evidence type="ECO:0000256" key="12">
    <source>
        <dbReference type="PROSITE-ProRule" id="PRU00221"/>
    </source>
</evidence>
<comment type="pathway">
    <text evidence="3">Protein modification; protein ubiquitination.</text>
</comment>
<feature type="region of interest" description="Disordered" evidence="13">
    <location>
        <begin position="269"/>
        <end position="335"/>
    </location>
</feature>
<dbReference type="InterPro" id="IPR011989">
    <property type="entry name" value="ARM-like"/>
</dbReference>
<dbReference type="GO" id="GO:0061630">
    <property type="term" value="F:ubiquitin protein ligase activity"/>
    <property type="evidence" value="ECO:0007669"/>
    <property type="project" value="UniProtKB-EC"/>
</dbReference>
<dbReference type="PROSITE" id="PS50082">
    <property type="entry name" value="WD_REPEATS_2"/>
    <property type="match status" value="1"/>
</dbReference>
<dbReference type="PROSITE" id="PS01022">
    <property type="entry name" value="PTR2_1"/>
    <property type="match status" value="1"/>
</dbReference>
<evidence type="ECO:0000256" key="11">
    <source>
        <dbReference type="ARBA" id="ARBA00044504"/>
    </source>
</evidence>
<sequence length="1861" mass="206679">MSIASETLEAAISSSDASVKSSSLRVAERIVDSYPKNVFSWFLSCVVYSLLNRPIEGALSLLEVFYDDPSLARSEISPELFEGLFLRHFVRVLEWYNEQKSRILSSLCKDSGYDSDDHSICVESVGVSCTTLLSKMNGNQASELKELERNYEDVLDENCRVFVWYFKEVLKNEDEYVVIDPPSLVLELTDREGGIEGSDHDPVEIDTDGPGLKNGRYNPIWTDEEKHVSRNLSKFPSFFPERVSLKVLTNRGSLKRSMASFNKDCESEPVADYSYSSSDCEGKKEEMDQSSSSLDSRQSQSQIIGLASSTDSSCSPDPEMTDTDNPPGGGKHKAPRDFVCPITSYIFDDPVTLETGQTYERKAIQEWIDRGNLTCPITRQKLNGTQLPNTNYVLKRLIARWREQNSSPTPVKSDNQHQESEPSFSNGAPLASPDSVISQATFDGAVGELRHAIETLSMSEILKESEMAVLWIEKFWKEANMQADIQTMLSEPSIINGFVDILFNSVDAQVLRASVFLLSELGSRDDSVIQTLCGVDPDVECVVALFRKGLLEAVVLVYLLRSSATSFIDVGILDSLLNVLGKKEDDFVKMCIRPQSASVLLLKQILGSADEISISGALSSFISDEVIENILYSLKAEWHGERCAAVSILLRCIQEDGNRRNLIAQKAELAPLIESFLEANEKERFQIVQFLSELVKLHRRIDNENILHVIKDEGTFSTMHTLLIYLQTARQDQRPVVAGLLLQLDILMKPRKASIYREEAVDTIISCLRNSDFPDAQIAAAETILVLQGRFSYSGKSLARDLLLRRAGLHKNYKSQMLKDQDMMTSQNSGEMMEEENAAEEWEKKVAFALVSHEFGLLFEALAEGLKSTNAKLHSACFVSATWLVDMLARLPDTGIRGAARACLLEQFVSIFKSAKDIEDRAVSMLALSSFIHEPEGLQDLTLYMKDILKGLRELKKFSVVAFEMLKSLADGDDSSNEMWNHKELVQEDCSANGEVLSVVCFKDKIFSGHSDGTIKAWTGKGSILHLIQETREHTKAVTSLTVSESGDKLYSGSLDKTVRAWNVDSEGMQCEHVSEMKDHVNNLAIANNISCYIPNGAGIKVHSLNGTSKLLNPKKYVKCLVLVQGKLFCGCHDNSIQEIDLETGALCTIQSGSRHFITKANPIYALQVHDGLIYSASSPLDGAAVKIWSASTYDIIGSVPSTLEVRSMEVTSDLIYLGCKGGIVEVWCRKKLDKKETLQTGTNGKVLCMALDSDEEVLVIGTSNGRIQMKFSSEIVTRKLGGLRTMPFIIANEAFEKVASTGLHANMILYLVFEYHMDVVTGTTILFLWNAIANFMPILGAFLSDSYLGRFRVIAWGTVVTLIGTIILWFTAIIPEFTPPDCDIRQPRDCVKPDSGQLALLFISLAVMAIGAGGIRPCSLAFGADQFDKPDNPENERILQRFFNLYYASVGISLMISVTVIVYIQNKFGWIVGFGVPVGCLLLSTVLFLIGSPLFIKIKPNKSMLQDFVQVISLSWKNKHLALPPEHLDGWYHHNKGSKFVSPTEQLRFLNKACIRRIGEPDGLTIGPKDSICTVQQVEEFKALIRVLPIWSTGIIIAVTVNQHSFPVLQADTMDRTLVGDFKIPSGSYGVFTLLTLTIWVAVYDQLIVPLITKITKRPGGLTLQQRMGTGLFLSIAATAVAAITENIRRQHAIDEGLVDTPKGVVNMSAMWLIPQYALIGLAEGFNAIGQIEFYYSQFPKTMGSIAVALFALGMAFGNLLGSLIVEIVDKVSKHGGKESWVGNNLNKGHYDYYYWVLSILCAANFLYFLVCSWAYGPNVEQKVWNHDEEESMEMEGDSKLYESSMISIALSKQSPLHVY</sequence>
<dbReference type="Pfam" id="PF23654">
    <property type="entry name" value="ARM_LIN_2nd"/>
    <property type="match status" value="1"/>
</dbReference>
<dbReference type="PROSITE" id="PS51698">
    <property type="entry name" value="U_BOX"/>
    <property type="match status" value="1"/>
</dbReference>
<dbReference type="InterPro" id="IPR000109">
    <property type="entry name" value="POT_fam"/>
</dbReference>
<feature type="compositionally biased region" description="Low complexity" evidence="13">
    <location>
        <begin position="289"/>
        <end position="302"/>
    </location>
</feature>
<feature type="region of interest" description="Disordered" evidence="13">
    <location>
        <begin position="405"/>
        <end position="430"/>
    </location>
</feature>
<feature type="transmembrane region" description="Helical" evidence="14">
    <location>
        <begin position="1669"/>
        <end position="1686"/>
    </location>
</feature>
<dbReference type="InterPro" id="IPR052858">
    <property type="entry name" value="E3_ubiquitin-ligase_LIN"/>
</dbReference>
<evidence type="ECO:0000256" key="4">
    <source>
        <dbReference type="ARBA" id="ARBA00012483"/>
    </source>
</evidence>
<keyword evidence="5 12" id="KW-0853">WD repeat</keyword>
<dbReference type="Pfam" id="PF00400">
    <property type="entry name" value="WD40"/>
    <property type="match status" value="1"/>
</dbReference>
<dbReference type="Gene3D" id="2.130.10.10">
    <property type="entry name" value="YVTN repeat-like/Quinoprotein amine dehydrogenase"/>
    <property type="match status" value="2"/>
</dbReference>